<protein>
    <submittedName>
        <fullName evidence="1">Secreted antigen 1</fullName>
    </submittedName>
</protein>
<sequence>MATQECKSFPEPKNLKEILELFEKLNGSSTAKKNVGQKLLKDVRKYCKETTKFYQSGSHSEVLWNVFSGAKSIRSTILKNSGTYPKYNDLESSHGKHEDCIAEALKKCLPKAFAALYFLYFMGSEDMSTLQGGDWSNQSCNGSGGSKNIFYNWLIDDSLAVTMEGLVKRGFYDVKSNLQSNRGSMIVSYMKMLVTHENPNGTSAGALQKALCYMLFVSPWDHSLLGHAILFLDKFCSKVNDDSVNAFRGAFEEKYSGKTYDSFKTECKTLKSDLDPFINGSSGLSAVCHDNTNLFDTLWDNDKFLQYCTWLKRNLHHIIEALEKMSGESKTWNLSTIPHGSSAGPFKYGFVFKDIWGDSGYMSTLQEYISKLIDSDSGSLENFKSFLFNPSTPSSAGATAAGAAGGIFGIGGAGAGAAYGLNLFGFKNLVTGLISSFLK</sequence>
<dbReference type="Proteomes" id="UP001195914">
    <property type="component" value="Unassembled WGS sequence"/>
</dbReference>
<proteinExistence type="predicted"/>
<reference evidence="1" key="2">
    <citation type="submission" date="2021-05" db="EMBL/GenBank/DDBJ databases">
        <authorList>
            <person name="Pain A."/>
        </authorList>
    </citation>
    <scope>NUCLEOTIDE SEQUENCE</scope>
    <source>
        <strain evidence="1">1802A</strain>
    </source>
</reference>
<reference evidence="1" key="1">
    <citation type="journal article" date="2014" name="Nucleic Acids Res.">
        <title>The evolutionary dynamics of variant antigen genes in Babesia reveal a history of genomic innovation underlying host-parasite interaction.</title>
        <authorList>
            <person name="Jackson A.P."/>
            <person name="Otto T.D."/>
            <person name="Darby A."/>
            <person name="Ramaprasad A."/>
            <person name="Xia D."/>
            <person name="Echaide I.E."/>
            <person name="Farber M."/>
            <person name="Gahlot S."/>
            <person name="Gamble J."/>
            <person name="Gupta D."/>
            <person name="Gupta Y."/>
            <person name="Jackson L."/>
            <person name="Malandrin L."/>
            <person name="Malas T.B."/>
            <person name="Moussa E."/>
            <person name="Nair M."/>
            <person name="Reid A.J."/>
            <person name="Sanders M."/>
            <person name="Sharma J."/>
            <person name="Tracey A."/>
            <person name="Quail M.A."/>
            <person name="Weir W."/>
            <person name="Wastling J.M."/>
            <person name="Hall N."/>
            <person name="Willadsen P."/>
            <person name="Lingelbach K."/>
            <person name="Shiels B."/>
            <person name="Tait A."/>
            <person name="Berriman M."/>
            <person name="Allred D.R."/>
            <person name="Pain A."/>
        </authorList>
    </citation>
    <scope>NUCLEOTIDE SEQUENCE</scope>
    <source>
        <strain evidence="1">1802A</strain>
    </source>
</reference>
<accession>A0AAD9LG13</accession>
<gene>
    <name evidence="1" type="ORF">X943_000827</name>
</gene>
<organism evidence="1 2">
    <name type="scientific">Babesia divergens</name>
    <dbReference type="NCBI Taxonomy" id="32595"/>
    <lineage>
        <taxon>Eukaryota</taxon>
        <taxon>Sar</taxon>
        <taxon>Alveolata</taxon>
        <taxon>Apicomplexa</taxon>
        <taxon>Aconoidasida</taxon>
        <taxon>Piroplasmida</taxon>
        <taxon>Babesiidae</taxon>
        <taxon>Babesia</taxon>
    </lineage>
</organism>
<evidence type="ECO:0000313" key="2">
    <source>
        <dbReference type="Proteomes" id="UP001195914"/>
    </source>
</evidence>
<dbReference type="EMBL" id="JAHBMH010000067">
    <property type="protein sequence ID" value="KAK1934014.1"/>
    <property type="molecule type" value="Genomic_DNA"/>
</dbReference>
<comment type="caution">
    <text evidence="1">The sequence shown here is derived from an EMBL/GenBank/DDBJ whole genome shotgun (WGS) entry which is preliminary data.</text>
</comment>
<dbReference type="AlphaFoldDB" id="A0AAD9LG13"/>
<name>A0AAD9LG13_BABDI</name>
<evidence type="ECO:0000313" key="1">
    <source>
        <dbReference type="EMBL" id="KAK1934014.1"/>
    </source>
</evidence>
<keyword evidence="2" id="KW-1185">Reference proteome</keyword>